<evidence type="ECO:0000256" key="7">
    <source>
        <dbReference type="ARBA" id="ARBA00039717"/>
    </source>
</evidence>
<comment type="similarity">
    <text evidence="1 8">Belongs to the peptidase M8 family.</text>
</comment>
<dbReference type="GO" id="GO:0016020">
    <property type="term" value="C:membrane"/>
    <property type="evidence" value="ECO:0007669"/>
    <property type="project" value="InterPro"/>
</dbReference>
<evidence type="ECO:0000256" key="2">
    <source>
        <dbReference type="ARBA" id="ARBA00022670"/>
    </source>
</evidence>
<evidence type="ECO:0000256" key="3">
    <source>
        <dbReference type="ARBA" id="ARBA00022723"/>
    </source>
</evidence>
<dbReference type="PANTHER" id="PTHR10942:SF0">
    <property type="entry name" value="LEISHMANOLYSIN-LIKE PEPTIDASE"/>
    <property type="match status" value="1"/>
</dbReference>
<dbReference type="EC" id="3.4.24.-" evidence="8"/>
<dbReference type="GO" id="GO:0005737">
    <property type="term" value="C:cytoplasm"/>
    <property type="evidence" value="ECO:0007669"/>
    <property type="project" value="TreeGrafter"/>
</dbReference>
<organism evidence="9 10">
    <name type="scientific">Ridgeia piscesae</name>
    <name type="common">Tubeworm</name>
    <dbReference type="NCBI Taxonomy" id="27915"/>
    <lineage>
        <taxon>Eukaryota</taxon>
        <taxon>Metazoa</taxon>
        <taxon>Spiralia</taxon>
        <taxon>Lophotrochozoa</taxon>
        <taxon>Annelida</taxon>
        <taxon>Polychaeta</taxon>
        <taxon>Sedentaria</taxon>
        <taxon>Canalipalpata</taxon>
        <taxon>Sabellida</taxon>
        <taxon>Siboglinidae</taxon>
        <taxon>Ridgeia</taxon>
    </lineage>
</organism>
<dbReference type="Gene3D" id="2.10.55.10">
    <property type="entry name" value="Leishmanolysin domain 3"/>
    <property type="match status" value="1"/>
</dbReference>
<reference evidence="9" key="1">
    <citation type="journal article" date="2023" name="Mol. Biol. Evol.">
        <title>Third-Generation Sequencing Reveals the Adaptive Role of the Epigenome in Three Deep-Sea Polychaetes.</title>
        <authorList>
            <person name="Perez M."/>
            <person name="Aroh O."/>
            <person name="Sun Y."/>
            <person name="Lan Y."/>
            <person name="Juniper S.K."/>
            <person name="Young C.R."/>
            <person name="Angers B."/>
            <person name="Qian P.Y."/>
        </authorList>
    </citation>
    <scope>NUCLEOTIDE SEQUENCE</scope>
    <source>
        <strain evidence="9">R07B-5</strain>
    </source>
</reference>
<dbReference type="GO" id="GO:0004222">
    <property type="term" value="F:metalloendopeptidase activity"/>
    <property type="evidence" value="ECO:0007669"/>
    <property type="project" value="UniProtKB-UniRule"/>
</dbReference>
<dbReference type="PANTHER" id="PTHR10942">
    <property type="entry name" value="LEISHMANOLYSIN-LIKE PEPTIDASE"/>
    <property type="match status" value="1"/>
</dbReference>
<keyword evidence="4 8" id="KW-0378">Hydrolase</keyword>
<gene>
    <name evidence="9" type="ORF">NP493_1598g00011</name>
</gene>
<evidence type="ECO:0000256" key="6">
    <source>
        <dbReference type="ARBA" id="ARBA00023049"/>
    </source>
</evidence>
<dbReference type="GO" id="GO:0007155">
    <property type="term" value="P:cell adhesion"/>
    <property type="evidence" value="ECO:0007669"/>
    <property type="project" value="InterPro"/>
</dbReference>
<protein>
    <recommendedName>
        <fullName evidence="7 8">Leishmanolysin-like peptidase</fullName>
        <ecNumber evidence="8">3.4.24.-</ecNumber>
    </recommendedName>
</protein>
<evidence type="ECO:0000256" key="4">
    <source>
        <dbReference type="ARBA" id="ARBA00022801"/>
    </source>
</evidence>
<comment type="caution">
    <text evidence="9">The sequence shown here is derived from an EMBL/GenBank/DDBJ whole genome shotgun (WGS) entry which is preliminary data.</text>
</comment>
<dbReference type="SUPFAM" id="SSF55486">
    <property type="entry name" value="Metalloproteases ('zincins'), catalytic domain"/>
    <property type="match status" value="1"/>
</dbReference>
<keyword evidence="3 8" id="KW-0479">Metal-binding</keyword>
<dbReference type="Proteomes" id="UP001209878">
    <property type="component" value="Unassembled WGS sequence"/>
</dbReference>
<dbReference type="Pfam" id="PF01457">
    <property type="entry name" value="Peptidase_M8"/>
    <property type="match status" value="1"/>
</dbReference>
<dbReference type="InterPro" id="IPR001577">
    <property type="entry name" value="Peptidase_M8"/>
</dbReference>
<evidence type="ECO:0000313" key="9">
    <source>
        <dbReference type="EMBL" id="KAK2161144.1"/>
    </source>
</evidence>
<evidence type="ECO:0000256" key="5">
    <source>
        <dbReference type="ARBA" id="ARBA00022833"/>
    </source>
</evidence>
<sequence>MAEHLAWGFHLGCEFAKESCMQYIEARRAARRPISPFCDYIDHSKQTCSLERLSINVCDLNKHSKKLPQKYQNFASIDGVPPSDVDFYGGSYVWSDHCPSLMPMIATCTWRNMVEIRGASFTLVGGQSPQLGYPRRHNTSGLAVTR</sequence>
<keyword evidence="10" id="KW-1185">Reference proteome</keyword>
<dbReference type="GO" id="GO:0006508">
    <property type="term" value="P:proteolysis"/>
    <property type="evidence" value="ECO:0007669"/>
    <property type="project" value="UniProtKB-KW"/>
</dbReference>
<evidence type="ECO:0000256" key="1">
    <source>
        <dbReference type="ARBA" id="ARBA00005860"/>
    </source>
</evidence>
<keyword evidence="6 8" id="KW-0482">Metalloprotease</keyword>
<dbReference type="GO" id="GO:0046872">
    <property type="term" value="F:metal ion binding"/>
    <property type="evidence" value="ECO:0007669"/>
    <property type="project" value="UniProtKB-KW"/>
</dbReference>
<evidence type="ECO:0000256" key="8">
    <source>
        <dbReference type="RuleBase" id="RU366077"/>
    </source>
</evidence>
<dbReference type="AlphaFoldDB" id="A0AAD9JY18"/>
<comment type="cofactor">
    <cofactor evidence="8">
        <name>Zn(2+)</name>
        <dbReference type="ChEBI" id="CHEBI:29105"/>
    </cofactor>
    <text evidence="8">Binds 1 zinc ion per subunit.</text>
</comment>
<accession>A0AAD9JY18</accession>
<proteinExistence type="inferred from homology"/>
<name>A0AAD9JY18_RIDPI</name>
<keyword evidence="2 8" id="KW-0645">Protease</keyword>
<keyword evidence="5 8" id="KW-0862">Zinc</keyword>
<dbReference type="EMBL" id="JAODUO010001599">
    <property type="protein sequence ID" value="KAK2161144.1"/>
    <property type="molecule type" value="Genomic_DNA"/>
</dbReference>
<evidence type="ECO:0000313" key="10">
    <source>
        <dbReference type="Proteomes" id="UP001209878"/>
    </source>
</evidence>